<dbReference type="EMBL" id="MU001633">
    <property type="protein sequence ID" value="KAF2485459.1"/>
    <property type="molecule type" value="Genomic_DNA"/>
</dbReference>
<keyword evidence="1" id="KW-0812">Transmembrane</keyword>
<dbReference type="RefSeq" id="XP_033592028.1">
    <property type="nucleotide sequence ID" value="XM_033729142.1"/>
</dbReference>
<protein>
    <submittedName>
        <fullName evidence="2">Uncharacterized protein</fullName>
    </submittedName>
</protein>
<keyword evidence="3" id="KW-1185">Reference proteome</keyword>
<organism evidence="2 3">
    <name type="scientific">Neohortaea acidophila</name>
    <dbReference type="NCBI Taxonomy" id="245834"/>
    <lineage>
        <taxon>Eukaryota</taxon>
        <taxon>Fungi</taxon>
        <taxon>Dikarya</taxon>
        <taxon>Ascomycota</taxon>
        <taxon>Pezizomycotina</taxon>
        <taxon>Dothideomycetes</taxon>
        <taxon>Dothideomycetidae</taxon>
        <taxon>Mycosphaerellales</taxon>
        <taxon>Teratosphaeriaceae</taxon>
        <taxon>Neohortaea</taxon>
    </lineage>
</organism>
<accession>A0A6A6Q0E8</accession>
<feature type="transmembrane region" description="Helical" evidence="1">
    <location>
        <begin position="63"/>
        <end position="81"/>
    </location>
</feature>
<dbReference type="AlphaFoldDB" id="A0A6A6Q0E8"/>
<evidence type="ECO:0000313" key="2">
    <source>
        <dbReference type="EMBL" id="KAF2485459.1"/>
    </source>
</evidence>
<keyword evidence="1" id="KW-0472">Membrane</keyword>
<dbReference type="GeneID" id="54470144"/>
<name>A0A6A6Q0E8_9PEZI</name>
<evidence type="ECO:0000256" key="1">
    <source>
        <dbReference type="SAM" id="Phobius"/>
    </source>
</evidence>
<sequence>MIADRSYRSAPTRKPARPRISLTLIHLAPSFAILADSHTLHVSGHLSGARDHVAGPSDMNMPFIYMAAIGLRMCLSGVIFVNPPCPDRLAAGWLPMIESARLQASR</sequence>
<evidence type="ECO:0000313" key="3">
    <source>
        <dbReference type="Proteomes" id="UP000799767"/>
    </source>
</evidence>
<reference evidence="2" key="1">
    <citation type="journal article" date="2020" name="Stud. Mycol.">
        <title>101 Dothideomycetes genomes: a test case for predicting lifestyles and emergence of pathogens.</title>
        <authorList>
            <person name="Haridas S."/>
            <person name="Albert R."/>
            <person name="Binder M."/>
            <person name="Bloem J."/>
            <person name="Labutti K."/>
            <person name="Salamov A."/>
            <person name="Andreopoulos B."/>
            <person name="Baker S."/>
            <person name="Barry K."/>
            <person name="Bills G."/>
            <person name="Bluhm B."/>
            <person name="Cannon C."/>
            <person name="Castanera R."/>
            <person name="Culley D."/>
            <person name="Daum C."/>
            <person name="Ezra D."/>
            <person name="Gonzalez J."/>
            <person name="Henrissat B."/>
            <person name="Kuo A."/>
            <person name="Liang C."/>
            <person name="Lipzen A."/>
            <person name="Lutzoni F."/>
            <person name="Magnuson J."/>
            <person name="Mondo S."/>
            <person name="Nolan M."/>
            <person name="Ohm R."/>
            <person name="Pangilinan J."/>
            <person name="Park H.-J."/>
            <person name="Ramirez L."/>
            <person name="Alfaro M."/>
            <person name="Sun H."/>
            <person name="Tritt A."/>
            <person name="Yoshinaga Y."/>
            <person name="Zwiers L.-H."/>
            <person name="Turgeon B."/>
            <person name="Goodwin S."/>
            <person name="Spatafora J."/>
            <person name="Crous P."/>
            <person name="Grigoriev I."/>
        </authorList>
    </citation>
    <scope>NUCLEOTIDE SEQUENCE</scope>
    <source>
        <strain evidence="2">CBS 113389</strain>
    </source>
</reference>
<dbReference type="Proteomes" id="UP000799767">
    <property type="component" value="Unassembled WGS sequence"/>
</dbReference>
<keyword evidence="1" id="KW-1133">Transmembrane helix</keyword>
<proteinExistence type="predicted"/>
<feature type="transmembrane region" description="Helical" evidence="1">
    <location>
        <begin position="20"/>
        <end position="43"/>
    </location>
</feature>
<gene>
    <name evidence="2" type="ORF">BDY17DRAFT_103906</name>
</gene>